<dbReference type="Proteomes" id="UP000248616">
    <property type="component" value="Unassembled WGS sequence"/>
</dbReference>
<reference evidence="2" key="1">
    <citation type="submission" date="2017-03" db="EMBL/GenBank/DDBJ databases">
        <authorList>
            <person name="Safronova V.I."/>
            <person name="Sazanova A.L."/>
            <person name="Chirak E.R."/>
        </authorList>
    </citation>
    <scope>NUCLEOTIDE SEQUENCE [LARGE SCALE GENOMIC DNA]</scope>
    <source>
        <strain evidence="2">Ach-343</strain>
    </source>
</reference>
<comment type="caution">
    <text evidence="1">The sequence shown here is derived from an EMBL/GenBank/DDBJ whole genome shotgun (WGS) entry which is preliminary data.</text>
</comment>
<dbReference type="EMBL" id="MZXV01000013">
    <property type="protein sequence ID" value="PZV39552.1"/>
    <property type="molecule type" value="Genomic_DNA"/>
</dbReference>
<sequence length="64" mass="7621">MADDYSGDRISAFDCEILRGAFRKSVVEKRIAEREWRMHARLLARELTELDEIDPDILDWIVRK</sequence>
<protein>
    <submittedName>
        <fullName evidence="1">Uncharacterized protein</fullName>
    </submittedName>
</protein>
<evidence type="ECO:0000313" key="1">
    <source>
        <dbReference type="EMBL" id="PZV39552.1"/>
    </source>
</evidence>
<proteinExistence type="predicted"/>
<dbReference type="OrthoDB" id="8086567at2"/>
<accession>A0A2W7C8Q4</accession>
<keyword evidence="2" id="KW-1185">Reference proteome</keyword>
<gene>
    <name evidence="1" type="ORF">B5V02_06220</name>
</gene>
<dbReference type="AlphaFoldDB" id="A0A2W7C8Q4"/>
<evidence type="ECO:0000313" key="2">
    <source>
        <dbReference type="Proteomes" id="UP000248616"/>
    </source>
</evidence>
<organism evidence="1 2">
    <name type="scientific">Mesorhizobium kowhaii</name>
    <dbReference type="NCBI Taxonomy" id="1300272"/>
    <lineage>
        <taxon>Bacteria</taxon>
        <taxon>Pseudomonadati</taxon>
        <taxon>Pseudomonadota</taxon>
        <taxon>Alphaproteobacteria</taxon>
        <taxon>Hyphomicrobiales</taxon>
        <taxon>Phyllobacteriaceae</taxon>
        <taxon>Mesorhizobium</taxon>
    </lineage>
</organism>
<name>A0A2W7C8Q4_9HYPH</name>
<dbReference type="RefSeq" id="WP_111543300.1">
    <property type="nucleotide sequence ID" value="NZ_JBHLYT010000008.1"/>
</dbReference>